<dbReference type="InterPro" id="IPR017932">
    <property type="entry name" value="GATase_2_dom"/>
</dbReference>
<dbReference type="NCBIfam" id="TIGR01536">
    <property type="entry name" value="asn_synth_AEB"/>
    <property type="match status" value="1"/>
</dbReference>
<dbReference type="Proteomes" id="UP000185221">
    <property type="component" value="Unassembled WGS sequence"/>
</dbReference>
<dbReference type="EMBL" id="FSRC01000001">
    <property type="protein sequence ID" value="SIN81128.1"/>
    <property type="molecule type" value="Genomic_DNA"/>
</dbReference>
<evidence type="ECO:0000256" key="6">
    <source>
        <dbReference type="ARBA" id="ARBA00022962"/>
    </source>
</evidence>
<evidence type="ECO:0000256" key="8">
    <source>
        <dbReference type="PIRSR" id="PIRSR001589-1"/>
    </source>
</evidence>
<feature type="binding site" evidence="9">
    <location>
        <position position="95"/>
    </location>
    <ligand>
        <name>L-glutamine</name>
        <dbReference type="ChEBI" id="CHEBI:58359"/>
    </ligand>
</feature>
<dbReference type="GO" id="GO:0005829">
    <property type="term" value="C:cytosol"/>
    <property type="evidence" value="ECO:0007669"/>
    <property type="project" value="TreeGrafter"/>
</dbReference>
<comment type="catalytic activity">
    <reaction evidence="7">
        <text>L-aspartate + L-glutamine + ATP + H2O = L-asparagine + L-glutamate + AMP + diphosphate + H(+)</text>
        <dbReference type="Rhea" id="RHEA:12228"/>
        <dbReference type="ChEBI" id="CHEBI:15377"/>
        <dbReference type="ChEBI" id="CHEBI:15378"/>
        <dbReference type="ChEBI" id="CHEBI:29985"/>
        <dbReference type="ChEBI" id="CHEBI:29991"/>
        <dbReference type="ChEBI" id="CHEBI:30616"/>
        <dbReference type="ChEBI" id="CHEBI:33019"/>
        <dbReference type="ChEBI" id="CHEBI:58048"/>
        <dbReference type="ChEBI" id="CHEBI:58359"/>
        <dbReference type="ChEBI" id="CHEBI:456215"/>
        <dbReference type="EC" id="6.3.5.4"/>
    </reaction>
</comment>
<protein>
    <recommendedName>
        <fullName evidence="3">asparagine synthase (glutamine-hydrolyzing)</fullName>
        <ecNumber evidence="3">6.3.5.4</ecNumber>
    </recommendedName>
</protein>
<dbReference type="PANTHER" id="PTHR43284:SF1">
    <property type="entry name" value="ASPARAGINE SYNTHETASE"/>
    <property type="match status" value="1"/>
</dbReference>
<gene>
    <name evidence="11" type="ORF">SAMN05444394_2019</name>
</gene>
<reference evidence="12" key="1">
    <citation type="submission" date="2016-11" db="EMBL/GenBank/DDBJ databases">
        <authorList>
            <person name="Varghese N."/>
            <person name="Submissions S."/>
        </authorList>
    </citation>
    <scope>NUCLEOTIDE SEQUENCE [LARGE SCALE GENOMIC DNA]</scope>
    <source>
        <strain evidence="12">DSM 15292</strain>
    </source>
</reference>
<dbReference type="GO" id="GO:0006529">
    <property type="term" value="P:asparagine biosynthetic process"/>
    <property type="evidence" value="ECO:0007669"/>
    <property type="project" value="UniProtKB-KW"/>
</dbReference>
<dbReference type="InterPro" id="IPR001962">
    <property type="entry name" value="Asn_synthase"/>
</dbReference>
<feature type="domain" description="Glutamine amidotransferase type-2" evidence="10">
    <location>
        <begin position="2"/>
        <end position="208"/>
    </location>
</feature>
<evidence type="ECO:0000256" key="2">
    <source>
        <dbReference type="ARBA" id="ARBA00005752"/>
    </source>
</evidence>
<dbReference type="SUPFAM" id="SSF52402">
    <property type="entry name" value="Adenine nucleotide alpha hydrolases-like"/>
    <property type="match status" value="1"/>
</dbReference>
<keyword evidence="12" id="KW-1185">Reference proteome</keyword>
<evidence type="ECO:0000256" key="3">
    <source>
        <dbReference type="ARBA" id="ARBA00012737"/>
    </source>
</evidence>
<dbReference type="OrthoDB" id="9763290at2"/>
<dbReference type="AlphaFoldDB" id="A0A1N6EDL5"/>
<dbReference type="Gene3D" id="3.40.50.620">
    <property type="entry name" value="HUPs"/>
    <property type="match status" value="1"/>
</dbReference>
<keyword evidence="8" id="KW-0061">Asparagine biosynthesis</keyword>
<dbReference type="Pfam" id="PF13537">
    <property type="entry name" value="GATase_7"/>
    <property type="match status" value="1"/>
</dbReference>
<evidence type="ECO:0000256" key="1">
    <source>
        <dbReference type="ARBA" id="ARBA00005187"/>
    </source>
</evidence>
<comment type="pathway">
    <text evidence="1">Amino-acid biosynthesis; L-asparagine biosynthesis; L-asparagine from L-aspartate (L-Gln route): step 1/1.</text>
</comment>
<dbReference type="EC" id="6.3.5.4" evidence="3"/>
<evidence type="ECO:0000256" key="4">
    <source>
        <dbReference type="ARBA" id="ARBA00022741"/>
    </source>
</evidence>
<dbReference type="GO" id="GO:0005524">
    <property type="term" value="F:ATP binding"/>
    <property type="evidence" value="ECO:0007669"/>
    <property type="project" value="UniProtKB-KW"/>
</dbReference>
<name>A0A1N6EDL5_9BACT</name>
<dbReference type="PROSITE" id="PS51278">
    <property type="entry name" value="GATASE_TYPE_2"/>
    <property type="match status" value="1"/>
</dbReference>
<evidence type="ECO:0000259" key="10">
    <source>
        <dbReference type="PROSITE" id="PS51278"/>
    </source>
</evidence>
<evidence type="ECO:0000313" key="11">
    <source>
        <dbReference type="EMBL" id="SIN81128.1"/>
    </source>
</evidence>
<dbReference type="InterPro" id="IPR006426">
    <property type="entry name" value="Asn_synth_AEB"/>
</dbReference>
<evidence type="ECO:0000256" key="5">
    <source>
        <dbReference type="ARBA" id="ARBA00022840"/>
    </source>
</evidence>
<dbReference type="InterPro" id="IPR051786">
    <property type="entry name" value="ASN_synthetase/amidase"/>
</dbReference>
<comment type="similarity">
    <text evidence="2">Belongs to the asparagine synthetase family.</text>
</comment>
<dbReference type="PIRSF" id="PIRSF001589">
    <property type="entry name" value="Asn_synthetase_glu-h"/>
    <property type="match status" value="1"/>
</dbReference>
<dbReference type="GO" id="GO:0004066">
    <property type="term" value="F:asparagine synthase (glutamine-hydrolyzing) activity"/>
    <property type="evidence" value="ECO:0007669"/>
    <property type="project" value="UniProtKB-EC"/>
</dbReference>
<feature type="active site" description="For GATase activity" evidence="8">
    <location>
        <position position="2"/>
    </location>
</feature>
<dbReference type="SUPFAM" id="SSF56235">
    <property type="entry name" value="N-terminal nucleophile aminohydrolases (Ntn hydrolases)"/>
    <property type="match status" value="1"/>
</dbReference>
<dbReference type="Gene3D" id="3.60.20.10">
    <property type="entry name" value="Glutamine Phosphoribosylpyrophosphate, subunit 1, domain 1"/>
    <property type="match status" value="1"/>
</dbReference>
<keyword evidence="6 8" id="KW-0315">Glutamine amidotransferase</keyword>
<dbReference type="PANTHER" id="PTHR43284">
    <property type="entry name" value="ASPARAGINE SYNTHETASE (GLUTAMINE-HYDROLYZING)"/>
    <property type="match status" value="1"/>
</dbReference>
<evidence type="ECO:0000256" key="9">
    <source>
        <dbReference type="PIRSR" id="PIRSR001589-2"/>
    </source>
</evidence>
<dbReference type="CDD" id="cd00712">
    <property type="entry name" value="AsnB"/>
    <property type="match status" value="1"/>
</dbReference>
<dbReference type="InterPro" id="IPR033738">
    <property type="entry name" value="AsnB_N"/>
</dbReference>
<accession>A0A1N6EDL5</accession>
<keyword evidence="5 9" id="KW-0067">ATP-binding</keyword>
<organism evidence="11 12">
    <name type="scientific">Algoriphagus halophilus</name>
    <dbReference type="NCBI Taxonomy" id="226505"/>
    <lineage>
        <taxon>Bacteria</taxon>
        <taxon>Pseudomonadati</taxon>
        <taxon>Bacteroidota</taxon>
        <taxon>Cytophagia</taxon>
        <taxon>Cytophagales</taxon>
        <taxon>Cyclobacteriaceae</taxon>
        <taxon>Algoriphagus</taxon>
    </lineage>
</organism>
<dbReference type="InterPro" id="IPR014729">
    <property type="entry name" value="Rossmann-like_a/b/a_fold"/>
</dbReference>
<dbReference type="Pfam" id="PF00733">
    <property type="entry name" value="Asn_synthase"/>
    <property type="match status" value="1"/>
</dbReference>
<keyword evidence="4 9" id="KW-0547">Nucleotide-binding</keyword>
<proteinExistence type="inferred from homology"/>
<dbReference type="InterPro" id="IPR029055">
    <property type="entry name" value="Ntn_hydrolases_N"/>
</dbReference>
<evidence type="ECO:0000313" key="12">
    <source>
        <dbReference type="Proteomes" id="UP000185221"/>
    </source>
</evidence>
<keyword evidence="8" id="KW-0028">Amino-acid biosynthesis</keyword>
<dbReference type="CDD" id="cd01991">
    <property type="entry name" value="Asn_synthase_B_C"/>
    <property type="match status" value="1"/>
</dbReference>
<dbReference type="STRING" id="226505.SAMN05444394_2019"/>
<evidence type="ECO:0000256" key="7">
    <source>
        <dbReference type="ARBA" id="ARBA00048741"/>
    </source>
</evidence>
<dbReference type="RefSeq" id="WP_074224687.1">
    <property type="nucleotide sequence ID" value="NZ_FSRC01000001.1"/>
</dbReference>
<sequence>MCGIAGIVGRNPENKVVLANMLEKQTHRGPDAKGIWSADEVFLGHNRLSILDLSEAANQPFFSNCGRYVIVFNGEIYNYLELKQSLDYPFRTKSDTEVLLAMYIKYRDNMINYLNGMFAFAIWDIQEKQLFAARDRFGVKPFYYSMAQSQFLFASEIKTLFAAGVTQTLNEEVWADYFVHGSYGYPEETFFKDIYQLAPGHSLSYREGDHRPQISQYYDFVDQVKHQPVFEDEKRLQEEYLELLLDSIRLRFRSDVPVGFNVSGGLDSSILLAMISRIKEGEMQNIEAFSFYTGDERYDELPWVKDLISKTKSPLNPVLLSQSEVPDLIEKVAYFQDEPFGGFPTIAYSRIFERARQKGFLVLLDGQGMDEAWAGYDYYRSDSNALVQGIKSSLTRPNVISPELCAKARAISYPEPFDNPLQNKQYRDVYFTKIPRALRFNDRVSMMHSTELREPFLDYRLVEMAFAQKREMKIKQGQGKWLPRQLVKKELENIALAPKRPLQTPQREWIGGPLSDFVEDRISMLRSNPWIEKNALDLEWQNYKNGQNDNSFFVWQWINTSFFEG</sequence>